<dbReference type="Gene3D" id="3.10.180.10">
    <property type="entry name" value="2,3-Dihydroxybiphenyl 1,2-Dioxygenase, domain 1"/>
    <property type="match status" value="1"/>
</dbReference>
<accession>A0AA96F875</accession>
<sequence>MISESTAVATFSTDSIDDAIAFYGTTLGLQVLGPDTVGVEDAMVVRAAGGTAAFIYLKDDHVPATHTVLTLLVDDLDAVVAELGRAGVKPELLEWTDEQGIARGVEGMPPSAWVKDPAGNWVCFTEADMALAGGAAAA</sequence>
<dbReference type="PROSITE" id="PS51819">
    <property type="entry name" value="VOC"/>
    <property type="match status" value="1"/>
</dbReference>
<evidence type="ECO:0000313" key="4">
    <source>
        <dbReference type="Proteomes" id="UP001304125"/>
    </source>
</evidence>
<organism evidence="3">
    <name type="scientific">Demequina capsici</name>
    <dbReference type="NCBI Taxonomy" id="3075620"/>
    <lineage>
        <taxon>Bacteria</taxon>
        <taxon>Bacillati</taxon>
        <taxon>Actinomycetota</taxon>
        <taxon>Actinomycetes</taxon>
        <taxon>Micrococcales</taxon>
        <taxon>Demequinaceae</taxon>
        <taxon>Demequina</taxon>
    </lineage>
</organism>
<evidence type="ECO:0000259" key="1">
    <source>
        <dbReference type="PROSITE" id="PS51819"/>
    </source>
</evidence>
<proteinExistence type="predicted"/>
<dbReference type="EMBL" id="CP134880">
    <property type="protein sequence ID" value="WNM26357.1"/>
    <property type="molecule type" value="Genomic_DNA"/>
</dbReference>
<reference evidence="3 4" key="1">
    <citation type="submission" date="2023-09" db="EMBL/GenBank/DDBJ databases">
        <title>Demequina sp. a novel bacteria isolated from Capsicum annuum.</title>
        <authorList>
            <person name="Humaira Z."/>
            <person name="Lee J."/>
            <person name="Cho D."/>
        </authorList>
    </citation>
    <scope>NUCLEOTIDE SEQUENCE</scope>
    <source>
        <strain evidence="2 4">OYTSA14</strain>
        <strain evidence="3">PMTSA13</strain>
    </source>
</reference>
<evidence type="ECO:0000313" key="3">
    <source>
        <dbReference type="EMBL" id="WNM26357.1"/>
    </source>
</evidence>
<name>A0AA96FBH0_9MICO</name>
<dbReference type="SUPFAM" id="SSF54593">
    <property type="entry name" value="Glyoxalase/Bleomycin resistance protein/Dihydroxybiphenyl dioxygenase"/>
    <property type="match status" value="1"/>
</dbReference>
<dbReference type="Proteomes" id="UP001303408">
    <property type="component" value="Chromosome"/>
</dbReference>
<protein>
    <submittedName>
        <fullName evidence="3">VOC family protein</fullName>
    </submittedName>
</protein>
<feature type="domain" description="VOC" evidence="1">
    <location>
        <begin position="5"/>
        <end position="127"/>
    </location>
</feature>
<evidence type="ECO:0000313" key="2">
    <source>
        <dbReference type="EMBL" id="WNM23480.1"/>
    </source>
</evidence>
<gene>
    <name evidence="2" type="ORF">RN606_08875</name>
    <name evidence="3" type="ORF">RN607_09100</name>
</gene>
<dbReference type="EMBL" id="CP134879">
    <property type="protein sequence ID" value="WNM23480.1"/>
    <property type="molecule type" value="Genomic_DNA"/>
</dbReference>
<dbReference type="InterPro" id="IPR037523">
    <property type="entry name" value="VOC_core"/>
</dbReference>
<dbReference type="KEGG" id="dcp:RN607_09100"/>
<keyword evidence="4" id="KW-1185">Reference proteome</keyword>
<dbReference type="InterPro" id="IPR029068">
    <property type="entry name" value="Glyas_Bleomycin-R_OHBP_Dase"/>
</dbReference>
<dbReference type="CDD" id="cd06587">
    <property type="entry name" value="VOC"/>
    <property type="match status" value="1"/>
</dbReference>
<dbReference type="RefSeq" id="WP_313496416.1">
    <property type="nucleotide sequence ID" value="NZ_CP134879.1"/>
</dbReference>
<dbReference type="InterPro" id="IPR004360">
    <property type="entry name" value="Glyas_Fos-R_dOase_dom"/>
</dbReference>
<accession>A0AA96FBH0</accession>
<dbReference type="Proteomes" id="UP001304125">
    <property type="component" value="Chromosome"/>
</dbReference>
<dbReference type="AlphaFoldDB" id="A0AA96FBH0"/>
<dbReference type="Pfam" id="PF00903">
    <property type="entry name" value="Glyoxalase"/>
    <property type="match status" value="1"/>
</dbReference>